<keyword evidence="3" id="KW-1185">Reference proteome</keyword>
<organism evidence="2 3">
    <name type="scientific">Parthenolecanium corni</name>
    <dbReference type="NCBI Taxonomy" id="536013"/>
    <lineage>
        <taxon>Eukaryota</taxon>
        <taxon>Metazoa</taxon>
        <taxon>Ecdysozoa</taxon>
        <taxon>Arthropoda</taxon>
        <taxon>Hexapoda</taxon>
        <taxon>Insecta</taxon>
        <taxon>Pterygota</taxon>
        <taxon>Neoptera</taxon>
        <taxon>Paraneoptera</taxon>
        <taxon>Hemiptera</taxon>
        <taxon>Sternorrhyncha</taxon>
        <taxon>Coccoidea</taxon>
        <taxon>Coccidae</taxon>
        <taxon>Parthenolecanium</taxon>
    </lineage>
</organism>
<evidence type="ECO:0000256" key="1">
    <source>
        <dbReference type="SAM" id="MobiDB-lite"/>
    </source>
</evidence>
<reference evidence="2 3" key="1">
    <citation type="submission" date="2024-03" db="EMBL/GenBank/DDBJ databases">
        <title>Adaptation during the transition from Ophiocordyceps entomopathogen to insect associate is accompanied by gene loss and intensified selection.</title>
        <authorList>
            <person name="Ward C.M."/>
            <person name="Onetto C.A."/>
            <person name="Borneman A.R."/>
        </authorList>
    </citation>
    <scope>NUCLEOTIDE SEQUENCE [LARGE SCALE GENOMIC DNA]</scope>
    <source>
        <strain evidence="2">AWRI1</strain>
        <tissue evidence="2">Single Adult Female</tissue>
    </source>
</reference>
<accession>A0AAN9Y7W2</accession>
<evidence type="ECO:0000313" key="2">
    <source>
        <dbReference type="EMBL" id="KAK7601007.1"/>
    </source>
</evidence>
<comment type="caution">
    <text evidence="2">The sequence shown here is derived from an EMBL/GenBank/DDBJ whole genome shotgun (WGS) entry which is preliminary data.</text>
</comment>
<dbReference type="AlphaFoldDB" id="A0AAN9Y7W2"/>
<dbReference type="Proteomes" id="UP001367676">
    <property type="component" value="Unassembled WGS sequence"/>
</dbReference>
<feature type="compositionally biased region" description="Basic and acidic residues" evidence="1">
    <location>
        <begin position="62"/>
        <end position="73"/>
    </location>
</feature>
<dbReference type="EMBL" id="JBBCAQ010000010">
    <property type="protein sequence ID" value="KAK7601007.1"/>
    <property type="molecule type" value="Genomic_DNA"/>
</dbReference>
<proteinExistence type="predicted"/>
<feature type="compositionally biased region" description="Polar residues" evidence="1">
    <location>
        <begin position="1"/>
        <end position="22"/>
    </location>
</feature>
<sequence>MPHSQCGNYITRGSATRRTNPATAREQPQGDERLVAVEKAEAVAEGYAVKPTSDGDDDDDEERRAEREEDRQTKGGGYTTGSSGVQT</sequence>
<feature type="compositionally biased region" description="Basic and acidic residues" evidence="1">
    <location>
        <begin position="28"/>
        <end position="42"/>
    </location>
</feature>
<gene>
    <name evidence="2" type="ORF">V9T40_008448</name>
</gene>
<evidence type="ECO:0000313" key="3">
    <source>
        <dbReference type="Proteomes" id="UP001367676"/>
    </source>
</evidence>
<protein>
    <submittedName>
        <fullName evidence="2">Uncharacterized protein</fullName>
    </submittedName>
</protein>
<feature type="region of interest" description="Disordered" evidence="1">
    <location>
        <begin position="1"/>
        <end position="87"/>
    </location>
</feature>
<name>A0AAN9Y7W2_9HEMI</name>